<dbReference type="EC" id="4.2.1.17" evidence="2"/>
<dbReference type="InterPro" id="IPR029045">
    <property type="entry name" value="ClpP/crotonase-like_dom_sf"/>
</dbReference>
<dbReference type="CDD" id="cd06558">
    <property type="entry name" value="crotonase-like"/>
    <property type="match status" value="1"/>
</dbReference>
<dbReference type="Gene3D" id="3.90.226.10">
    <property type="entry name" value="2-enoyl-CoA Hydratase, Chain A, domain 1"/>
    <property type="match status" value="1"/>
</dbReference>
<sequence>MSRYHDVSYSVSDGVVRVAVNRPAKLNAYRNQTADELRAAITEAGSDRDVRAILLTGEGRAFGAGYDLSTIDPGETPALDDVLERHFNPLVETMRASRLPIVAAVNGPCAGAAVGIALAADIVIAARSAYFYEPFVGIALVPDAGNTLFLSRILGRIRASGMMLLGDRITAERALQWGLVWEIVEDRDLQAAALTICARLAALDANAVTATKQLIADAADFGASEQLQLERDLQGEAGRSPAMKARIAEFFERRKE</sequence>
<dbReference type="GO" id="GO:0004300">
    <property type="term" value="F:enoyl-CoA hydratase activity"/>
    <property type="evidence" value="ECO:0007669"/>
    <property type="project" value="UniProtKB-EC"/>
</dbReference>
<proteinExistence type="inferred from homology"/>
<evidence type="ECO:0000256" key="1">
    <source>
        <dbReference type="RuleBase" id="RU003707"/>
    </source>
</evidence>
<dbReference type="InterPro" id="IPR018376">
    <property type="entry name" value="Enoyl-CoA_hyd/isom_CS"/>
</dbReference>
<protein>
    <submittedName>
        <fullName evidence="2">Acyl-CoA hydratase</fullName>
        <ecNumber evidence="2">4.2.1.17</ecNumber>
    </submittedName>
</protein>
<dbReference type="PROSITE" id="PS00166">
    <property type="entry name" value="ENOYL_COA_HYDRATASE"/>
    <property type="match status" value="1"/>
</dbReference>
<organism evidence="2 3">
    <name type="scientific">Mesorhizobium plurifarium</name>
    <dbReference type="NCBI Taxonomy" id="69974"/>
    <lineage>
        <taxon>Bacteria</taxon>
        <taxon>Pseudomonadati</taxon>
        <taxon>Pseudomonadota</taxon>
        <taxon>Alphaproteobacteria</taxon>
        <taxon>Hyphomicrobiales</taxon>
        <taxon>Phyllobacteriaceae</taxon>
        <taxon>Mesorhizobium</taxon>
    </lineage>
</organism>
<dbReference type="SUPFAM" id="SSF52096">
    <property type="entry name" value="ClpP/crotonase"/>
    <property type="match status" value="1"/>
</dbReference>
<dbReference type="AlphaFoldDB" id="A0A0K2W0N8"/>
<dbReference type="InterPro" id="IPR001753">
    <property type="entry name" value="Enoyl-CoA_hydra/iso"/>
</dbReference>
<dbReference type="Proteomes" id="UP000182888">
    <property type="component" value="Unassembled WGS sequence"/>
</dbReference>
<keyword evidence="2" id="KW-0456">Lyase</keyword>
<reference evidence="3" key="1">
    <citation type="submission" date="2014-08" db="EMBL/GenBank/DDBJ databases">
        <authorList>
            <person name="Edwards T."/>
        </authorList>
    </citation>
    <scope>NUCLEOTIDE SEQUENCE [LARGE SCALE GENOMIC DNA]</scope>
</reference>
<dbReference type="Pfam" id="PF00378">
    <property type="entry name" value="ECH_1"/>
    <property type="match status" value="1"/>
</dbReference>
<evidence type="ECO:0000313" key="2">
    <source>
        <dbReference type="EMBL" id="CDX58751.1"/>
    </source>
</evidence>
<comment type="similarity">
    <text evidence="1">Belongs to the enoyl-CoA hydratase/isomerase family.</text>
</comment>
<name>A0A0K2W0N8_MESPL</name>
<dbReference type="EMBL" id="CCND01000017">
    <property type="protein sequence ID" value="CDX58751.1"/>
    <property type="molecule type" value="Genomic_DNA"/>
</dbReference>
<dbReference type="PANTHER" id="PTHR43459">
    <property type="entry name" value="ENOYL-COA HYDRATASE"/>
    <property type="match status" value="1"/>
</dbReference>
<gene>
    <name evidence="2" type="primary">paaG</name>
    <name evidence="2" type="ORF">MPL1032_240244</name>
</gene>
<dbReference type="PANTHER" id="PTHR43459:SF1">
    <property type="entry name" value="EG:BACN32G11.4 PROTEIN"/>
    <property type="match status" value="1"/>
</dbReference>
<evidence type="ECO:0000313" key="3">
    <source>
        <dbReference type="Proteomes" id="UP000182888"/>
    </source>
</evidence>
<accession>A0A0K2W0N8</accession>